<dbReference type="RefSeq" id="WP_127017342.1">
    <property type="nucleotide sequence ID" value="NZ_CP016379.1"/>
</dbReference>
<evidence type="ECO:0000256" key="5">
    <source>
        <dbReference type="ARBA" id="ARBA00023136"/>
    </source>
</evidence>
<dbReference type="GO" id="GO:0022857">
    <property type="term" value="F:transmembrane transporter activity"/>
    <property type="evidence" value="ECO:0007669"/>
    <property type="project" value="InterPro"/>
</dbReference>
<organism evidence="7 8">
    <name type="scientific">Anoxybacter fermentans</name>
    <dbReference type="NCBI Taxonomy" id="1323375"/>
    <lineage>
        <taxon>Bacteria</taxon>
        <taxon>Bacillati</taxon>
        <taxon>Bacillota</taxon>
        <taxon>Clostridia</taxon>
        <taxon>Halanaerobiales</taxon>
        <taxon>Anoxybacter</taxon>
    </lineage>
</organism>
<accession>A0A3Q9HRU1</accession>
<evidence type="ECO:0000313" key="7">
    <source>
        <dbReference type="EMBL" id="AZR73990.1"/>
    </source>
</evidence>
<evidence type="ECO:0000256" key="6">
    <source>
        <dbReference type="SAM" id="Phobius"/>
    </source>
</evidence>
<feature type="transmembrane region" description="Helical" evidence="6">
    <location>
        <begin position="223"/>
        <end position="241"/>
    </location>
</feature>
<dbReference type="PANTHER" id="PTHR23513">
    <property type="entry name" value="INTEGRAL MEMBRANE EFFLUX PROTEIN-RELATED"/>
    <property type="match status" value="1"/>
</dbReference>
<reference evidence="7 8" key="1">
    <citation type="submission" date="2016-07" db="EMBL/GenBank/DDBJ databases">
        <title>Genome and transcriptome analysis of iron-reducing fermentative bacteria Anoxybacter fermentans.</title>
        <authorList>
            <person name="Zeng X."/>
            <person name="Shao Z."/>
        </authorList>
    </citation>
    <scope>NUCLEOTIDE SEQUENCE [LARGE SCALE GENOMIC DNA]</scope>
    <source>
        <strain evidence="7 8">DY22613</strain>
    </source>
</reference>
<evidence type="ECO:0000256" key="2">
    <source>
        <dbReference type="ARBA" id="ARBA00022475"/>
    </source>
</evidence>
<feature type="transmembrane region" description="Helical" evidence="6">
    <location>
        <begin position="253"/>
        <end position="271"/>
    </location>
</feature>
<dbReference type="InterPro" id="IPR011701">
    <property type="entry name" value="MFS"/>
</dbReference>
<dbReference type="KEGG" id="aft:BBF96_11665"/>
<keyword evidence="8" id="KW-1185">Reference proteome</keyword>
<sequence length="315" mass="36596">MLILLFLLLYKFEVLYLIIFEVIFSFIFSVYKIVREKVLKGILSKTEKNKYISLLLVTENFLNVTLPSLAALILQKINPYIFIFINAVSFFISALLTIRVEYNHSLITQKKYIDLETKNIRKALQMFPDMSIIYVSAMVLTFVSVTLNLVIMQYIDEKQIVNGVYYIGVFKTLFAIGAVIGSGLISYLKEDKIKSLKKFIILSNIIFLPYMIIDNIWIFASSILLYGLIFNVLNGLVQLYYQIEISNDFLGYLRSIHTILVGIIVPISMFINNSILKRFSLKIEYGFLCSLCIMLYFNIKIIQDKINKRKEKIYV</sequence>
<dbReference type="InterPro" id="IPR036259">
    <property type="entry name" value="MFS_trans_sf"/>
</dbReference>
<dbReference type="Pfam" id="PF07690">
    <property type="entry name" value="MFS_1"/>
    <property type="match status" value="1"/>
</dbReference>
<dbReference type="SUPFAM" id="SSF103473">
    <property type="entry name" value="MFS general substrate transporter"/>
    <property type="match status" value="1"/>
</dbReference>
<dbReference type="PANTHER" id="PTHR23513:SF6">
    <property type="entry name" value="MAJOR FACILITATOR SUPERFAMILY ASSOCIATED DOMAIN-CONTAINING PROTEIN"/>
    <property type="match status" value="1"/>
</dbReference>
<feature type="transmembrane region" description="Helical" evidence="6">
    <location>
        <begin position="283"/>
        <end position="302"/>
    </location>
</feature>
<dbReference type="Proteomes" id="UP000267250">
    <property type="component" value="Chromosome"/>
</dbReference>
<proteinExistence type="predicted"/>
<feature type="transmembrane region" description="Helical" evidence="6">
    <location>
        <begin position="80"/>
        <end position="102"/>
    </location>
</feature>
<keyword evidence="5 6" id="KW-0472">Membrane</keyword>
<dbReference type="EMBL" id="CP016379">
    <property type="protein sequence ID" value="AZR73990.1"/>
    <property type="molecule type" value="Genomic_DNA"/>
</dbReference>
<dbReference type="Gene3D" id="1.20.1250.20">
    <property type="entry name" value="MFS general substrate transporter like domains"/>
    <property type="match status" value="1"/>
</dbReference>
<protein>
    <recommendedName>
        <fullName evidence="9">Major facilitator superfamily (MFS) profile domain-containing protein</fullName>
    </recommendedName>
</protein>
<dbReference type="AlphaFoldDB" id="A0A3Q9HRU1"/>
<keyword evidence="2" id="KW-1003">Cell membrane</keyword>
<keyword evidence="4 6" id="KW-1133">Transmembrane helix</keyword>
<evidence type="ECO:0000256" key="1">
    <source>
        <dbReference type="ARBA" id="ARBA00004651"/>
    </source>
</evidence>
<feature type="transmembrane region" description="Helical" evidence="6">
    <location>
        <begin position="14"/>
        <end position="34"/>
    </location>
</feature>
<feature type="transmembrane region" description="Helical" evidence="6">
    <location>
        <begin position="54"/>
        <end position="74"/>
    </location>
</feature>
<feature type="transmembrane region" description="Helical" evidence="6">
    <location>
        <begin position="131"/>
        <end position="151"/>
    </location>
</feature>
<feature type="transmembrane region" description="Helical" evidence="6">
    <location>
        <begin position="163"/>
        <end position="187"/>
    </location>
</feature>
<comment type="subcellular location">
    <subcellularLocation>
        <location evidence="1">Cell membrane</location>
        <topology evidence="1">Multi-pass membrane protein</topology>
    </subcellularLocation>
</comment>
<name>A0A3Q9HRU1_9FIRM</name>
<keyword evidence="3 6" id="KW-0812">Transmembrane</keyword>
<evidence type="ECO:0000256" key="3">
    <source>
        <dbReference type="ARBA" id="ARBA00022692"/>
    </source>
</evidence>
<feature type="transmembrane region" description="Helical" evidence="6">
    <location>
        <begin position="199"/>
        <end position="217"/>
    </location>
</feature>
<evidence type="ECO:0000313" key="8">
    <source>
        <dbReference type="Proteomes" id="UP000267250"/>
    </source>
</evidence>
<evidence type="ECO:0008006" key="9">
    <source>
        <dbReference type="Google" id="ProtNLM"/>
    </source>
</evidence>
<evidence type="ECO:0000256" key="4">
    <source>
        <dbReference type="ARBA" id="ARBA00022989"/>
    </source>
</evidence>
<gene>
    <name evidence="7" type="ORF">BBF96_11665</name>
</gene>
<dbReference type="GO" id="GO:0005886">
    <property type="term" value="C:plasma membrane"/>
    <property type="evidence" value="ECO:0007669"/>
    <property type="project" value="UniProtKB-SubCell"/>
</dbReference>